<sequence length="146" mass="16432">MIDPDKAVRDQAFKISKEFYDKLQEMSENPEFNRLMEKEMETNISKSPMEPIRPQEAPIIPKEPVISDANDGWDDDDDWKDFEIGDDINSSSVIPTPSSTTTRNRAPISHSAFANEESDGSPSIPSKQVQNRLGPRKKEVAADPLN</sequence>
<evidence type="ECO:0000313" key="3">
    <source>
        <dbReference type="Proteomes" id="UP000595437"/>
    </source>
</evidence>
<feature type="compositionally biased region" description="Polar residues" evidence="1">
    <location>
        <begin position="120"/>
        <end position="131"/>
    </location>
</feature>
<dbReference type="EMBL" id="CP045890">
    <property type="protein sequence ID" value="QQP55891.1"/>
    <property type="molecule type" value="Genomic_DNA"/>
</dbReference>
<organism evidence="2 3">
    <name type="scientific">Caligus rogercresseyi</name>
    <name type="common">Sea louse</name>
    <dbReference type="NCBI Taxonomy" id="217165"/>
    <lineage>
        <taxon>Eukaryota</taxon>
        <taxon>Metazoa</taxon>
        <taxon>Ecdysozoa</taxon>
        <taxon>Arthropoda</taxon>
        <taxon>Crustacea</taxon>
        <taxon>Multicrustacea</taxon>
        <taxon>Hexanauplia</taxon>
        <taxon>Copepoda</taxon>
        <taxon>Siphonostomatoida</taxon>
        <taxon>Caligidae</taxon>
        <taxon>Caligus</taxon>
    </lineage>
</organism>
<proteinExistence type="predicted"/>
<evidence type="ECO:0000313" key="2">
    <source>
        <dbReference type="EMBL" id="QQP55891.1"/>
    </source>
</evidence>
<name>A0A7T8KHB2_CALRO</name>
<feature type="compositionally biased region" description="Low complexity" evidence="1">
    <location>
        <begin position="90"/>
        <end position="102"/>
    </location>
</feature>
<gene>
    <name evidence="2" type="ORF">FKW44_000361</name>
</gene>
<reference evidence="3" key="1">
    <citation type="submission" date="2021-01" db="EMBL/GenBank/DDBJ databases">
        <title>Caligus Genome Assembly.</title>
        <authorList>
            <person name="Gallardo-Escarate C."/>
        </authorList>
    </citation>
    <scope>NUCLEOTIDE SEQUENCE [LARGE SCALE GENOMIC DNA]</scope>
</reference>
<feature type="region of interest" description="Disordered" evidence="1">
    <location>
        <begin position="44"/>
        <end position="146"/>
    </location>
</feature>
<feature type="compositionally biased region" description="Acidic residues" evidence="1">
    <location>
        <begin position="71"/>
        <end position="86"/>
    </location>
</feature>
<evidence type="ECO:0000256" key="1">
    <source>
        <dbReference type="SAM" id="MobiDB-lite"/>
    </source>
</evidence>
<dbReference type="OrthoDB" id="447103at2759"/>
<dbReference type="Proteomes" id="UP000595437">
    <property type="component" value="Chromosome 1"/>
</dbReference>
<feature type="compositionally biased region" description="Basic and acidic residues" evidence="1">
    <location>
        <begin position="136"/>
        <end position="146"/>
    </location>
</feature>
<dbReference type="AlphaFoldDB" id="A0A7T8KHB2"/>
<protein>
    <submittedName>
        <fullName evidence="2">Uncharacterized protein</fullName>
    </submittedName>
</protein>
<accession>A0A7T8KHB2</accession>
<keyword evidence="3" id="KW-1185">Reference proteome</keyword>